<accession>A0A811RT30</accession>
<evidence type="ECO:0000256" key="3">
    <source>
        <dbReference type="ARBA" id="ARBA00022771"/>
    </source>
</evidence>
<name>A0A811RT30_9POAL</name>
<dbReference type="PROSITE" id="PS01359">
    <property type="entry name" value="ZF_PHD_1"/>
    <property type="match status" value="1"/>
</dbReference>
<dbReference type="InterPro" id="IPR016181">
    <property type="entry name" value="Acyl_CoA_acyltransferase"/>
</dbReference>
<dbReference type="EMBL" id="CAJGYO010000016">
    <property type="protein sequence ID" value="CAD6272730.1"/>
    <property type="molecule type" value="Genomic_DNA"/>
</dbReference>
<evidence type="ECO:0000256" key="6">
    <source>
        <dbReference type="PROSITE-ProRule" id="PRU00146"/>
    </source>
</evidence>
<dbReference type="InterPro" id="IPR001965">
    <property type="entry name" value="Znf_PHD"/>
</dbReference>
<feature type="compositionally biased region" description="Low complexity" evidence="7">
    <location>
        <begin position="176"/>
        <end position="193"/>
    </location>
</feature>
<evidence type="ECO:0000313" key="10">
    <source>
        <dbReference type="EMBL" id="CAD6272730.1"/>
    </source>
</evidence>
<dbReference type="SUPFAM" id="SSF57903">
    <property type="entry name" value="FYVE/PHD zinc finger"/>
    <property type="match status" value="1"/>
</dbReference>
<evidence type="ECO:0000256" key="4">
    <source>
        <dbReference type="ARBA" id="ARBA00022833"/>
    </source>
</evidence>
<dbReference type="InterPro" id="IPR019787">
    <property type="entry name" value="Znf_PHD-finger"/>
</dbReference>
<dbReference type="OrthoDB" id="429143at2759"/>
<feature type="compositionally biased region" description="Basic residues" evidence="7">
    <location>
        <begin position="245"/>
        <end position="255"/>
    </location>
</feature>
<evidence type="ECO:0008006" key="12">
    <source>
        <dbReference type="Google" id="ProtNLM"/>
    </source>
</evidence>
<dbReference type="InterPro" id="IPR032308">
    <property type="entry name" value="TDBD"/>
</dbReference>
<dbReference type="Gene3D" id="3.30.40.10">
    <property type="entry name" value="Zinc/RING finger domain, C3HC4 (zinc finger)"/>
    <property type="match status" value="1"/>
</dbReference>
<dbReference type="GO" id="GO:0008270">
    <property type="term" value="F:zinc ion binding"/>
    <property type="evidence" value="ECO:0007669"/>
    <property type="project" value="UniProtKB-KW"/>
</dbReference>
<evidence type="ECO:0000256" key="7">
    <source>
        <dbReference type="SAM" id="MobiDB-lite"/>
    </source>
</evidence>
<feature type="region of interest" description="Disordered" evidence="7">
    <location>
        <begin position="233"/>
        <end position="319"/>
    </location>
</feature>
<dbReference type="GO" id="GO:0006357">
    <property type="term" value="P:regulation of transcription by RNA polymerase II"/>
    <property type="evidence" value="ECO:0007669"/>
    <property type="project" value="TreeGrafter"/>
</dbReference>
<dbReference type="GO" id="GO:0016747">
    <property type="term" value="F:acyltransferase activity, transferring groups other than amino-acyl groups"/>
    <property type="evidence" value="ECO:0007669"/>
    <property type="project" value="InterPro"/>
</dbReference>
<evidence type="ECO:0000256" key="5">
    <source>
        <dbReference type="ARBA" id="ARBA00023242"/>
    </source>
</evidence>
<dbReference type="InterPro" id="IPR019786">
    <property type="entry name" value="Zinc_finger_PHD-type_CS"/>
</dbReference>
<keyword evidence="4" id="KW-0862">Zinc</keyword>
<dbReference type="PROSITE" id="PS51186">
    <property type="entry name" value="GNAT"/>
    <property type="match status" value="1"/>
</dbReference>
<proteinExistence type="predicted"/>
<evidence type="ECO:0000256" key="2">
    <source>
        <dbReference type="ARBA" id="ARBA00022723"/>
    </source>
</evidence>
<keyword evidence="5" id="KW-0539">Nucleus</keyword>
<evidence type="ECO:0000313" key="11">
    <source>
        <dbReference type="Proteomes" id="UP000604825"/>
    </source>
</evidence>
<reference evidence="10" key="1">
    <citation type="submission" date="2020-10" db="EMBL/GenBank/DDBJ databases">
        <authorList>
            <person name="Han B."/>
            <person name="Lu T."/>
            <person name="Zhao Q."/>
            <person name="Huang X."/>
            <person name="Zhao Y."/>
        </authorList>
    </citation>
    <scope>NUCLEOTIDE SEQUENCE</scope>
</reference>
<dbReference type="GO" id="GO:0005634">
    <property type="term" value="C:nucleus"/>
    <property type="evidence" value="ECO:0007669"/>
    <property type="project" value="UniProtKB-SubCell"/>
</dbReference>
<organism evidence="10 11">
    <name type="scientific">Miscanthus lutarioriparius</name>
    <dbReference type="NCBI Taxonomy" id="422564"/>
    <lineage>
        <taxon>Eukaryota</taxon>
        <taxon>Viridiplantae</taxon>
        <taxon>Streptophyta</taxon>
        <taxon>Embryophyta</taxon>
        <taxon>Tracheophyta</taxon>
        <taxon>Spermatophyta</taxon>
        <taxon>Magnoliopsida</taxon>
        <taxon>Liliopsida</taxon>
        <taxon>Poales</taxon>
        <taxon>Poaceae</taxon>
        <taxon>PACMAD clade</taxon>
        <taxon>Panicoideae</taxon>
        <taxon>Andropogonodae</taxon>
        <taxon>Andropogoneae</taxon>
        <taxon>Saccharinae</taxon>
        <taxon>Miscanthus</taxon>
    </lineage>
</organism>
<feature type="domain" description="PHD-type" evidence="8">
    <location>
        <begin position="510"/>
        <end position="554"/>
    </location>
</feature>
<dbReference type="Pfam" id="PF23209">
    <property type="entry name" value="IDM1_C"/>
    <property type="match status" value="1"/>
</dbReference>
<feature type="domain" description="N-acetyltransferase" evidence="9">
    <location>
        <begin position="651"/>
        <end position="782"/>
    </location>
</feature>
<dbReference type="InterPro" id="IPR042163">
    <property type="entry name" value="PHF12"/>
</dbReference>
<feature type="region of interest" description="Disordered" evidence="7">
    <location>
        <begin position="92"/>
        <end position="112"/>
    </location>
</feature>
<dbReference type="PANTHER" id="PTHR46309">
    <property type="entry name" value="PHD FINGER PROTEIN 12"/>
    <property type="match status" value="1"/>
</dbReference>
<keyword evidence="11" id="KW-1185">Reference proteome</keyword>
<dbReference type="GO" id="GO:0003714">
    <property type="term" value="F:transcription corepressor activity"/>
    <property type="evidence" value="ECO:0007669"/>
    <property type="project" value="InterPro"/>
</dbReference>
<feature type="region of interest" description="Disordered" evidence="7">
    <location>
        <begin position="151"/>
        <end position="201"/>
    </location>
</feature>
<comment type="subcellular location">
    <subcellularLocation>
        <location evidence="1">Nucleus</location>
    </subcellularLocation>
</comment>
<dbReference type="Pfam" id="PF16135">
    <property type="entry name" value="TDBD"/>
    <property type="match status" value="1"/>
</dbReference>
<dbReference type="PANTHER" id="PTHR46309:SF21">
    <property type="entry name" value="ACYL-COA N-ACYLTRANSFERASE WITH RING_FYVE_PHD-TYPE ZINC FINGER PROTEIN"/>
    <property type="match status" value="1"/>
</dbReference>
<gene>
    <name evidence="10" type="ORF">NCGR_LOCUS56003</name>
</gene>
<protein>
    <recommendedName>
        <fullName evidence="12">Histone acetyltransferase</fullName>
    </recommendedName>
</protein>
<dbReference type="InterPro" id="IPR011011">
    <property type="entry name" value="Znf_FYVE_PHD"/>
</dbReference>
<evidence type="ECO:0000259" key="9">
    <source>
        <dbReference type="PROSITE" id="PS51186"/>
    </source>
</evidence>
<dbReference type="SUPFAM" id="SSF55729">
    <property type="entry name" value="Acyl-CoA N-acyltransferases (Nat)"/>
    <property type="match status" value="1"/>
</dbReference>
<dbReference type="PROSITE" id="PS50016">
    <property type="entry name" value="ZF_PHD_2"/>
    <property type="match status" value="1"/>
</dbReference>
<sequence length="934" mass="97228">MPSSSSSVPARPDNVAEATAATSNGFSVLNPAAALPSPTAHAIAGYGHPATSGVAAANAMAVRAPGGEPGRNTLELLLRFAGWDSHPPWARSHAAGMSPRGQPLVLSPSVTSPAWAPSSFASGAPAGANGGGGSSVGGRGAVAVQSGAVARRYDPGPGSSGAGRGKPPNARPLQITAAATAATGSSSTSKTKSLPLAGDSAEQERLAPVLAMPTTQGKVAAAANGLVRMRAPKDDISDSSSKPAPSRKPRQRAASKMRTAKDAVAAGASPAVVENQPAAGPAKSGPSTEAQSNGLQIVPVPPPAGNGRKRKQNASAAPPRFNSLAARRSAVDAVAPEAAPAPAKKHTILTWLIDGGFLSDGETVFYAPGGGGGAGAGAEKVVSGAVTRAGVHCRCCDAVVPLPVFEAHASARCVPGAGQQQQQQQQAWEKLLLVSGDSLLQCMQEAWENEKVKTFHAQAKVRAALELEEEKNSQAKRRLLAKHQKKGVVVERIMSPRMEKIKAGEKDSSDDACGVCADGGELLCCDSCTSTFHPECLAIKVPEGSWSCHYCRCTLCMSNDDQGLSTCQQCARKYHESCRPLLGNGRDIGAYCGETCKKLSAQLSDVTGVTNPTADGFSWSLLRIQKDEPASSQSMPAVLERNVKLAVALGVLNECFNPVKDRRTKIDMLHQAVYSLGSEFKRLSYEGFYTIVLEKDGEIVSAALLRIHGTKVAEMPFAGTLPAYRKQGMMHRLVSAVEQVLASVQVEKLMIPAIASTADTWKRSFSFRPVDPQLREELKRLSLVVITGTTMLHKPVASPPPLLPPPSLQQAGSSEAWWRKYADPVARLTDDERAFLEMDPDTAPPFRYTDLVNGTVSLNRFCRAGSSSSSACAAAVSPWGRSISAALPGPGATAVQPGAGGGGGWRSCGEAASAMAPQPSYPRGGRSGIIHGMK</sequence>
<dbReference type="Gene3D" id="3.40.630.30">
    <property type="match status" value="1"/>
</dbReference>
<dbReference type="InterPro" id="IPR000182">
    <property type="entry name" value="GNAT_dom"/>
</dbReference>
<comment type="caution">
    <text evidence="10">The sequence shown here is derived from an EMBL/GenBank/DDBJ whole genome shotgun (WGS) entry which is preliminary data.</text>
</comment>
<dbReference type="AlphaFoldDB" id="A0A811RT30"/>
<evidence type="ECO:0000259" key="8">
    <source>
        <dbReference type="PROSITE" id="PS50016"/>
    </source>
</evidence>
<dbReference type="InterPro" id="IPR056511">
    <property type="entry name" value="IDM1_C"/>
</dbReference>
<feature type="compositionally biased region" description="Polar residues" evidence="7">
    <location>
        <begin position="285"/>
        <end position="295"/>
    </location>
</feature>
<keyword evidence="2" id="KW-0479">Metal-binding</keyword>
<dbReference type="InterPro" id="IPR013083">
    <property type="entry name" value="Znf_RING/FYVE/PHD"/>
</dbReference>
<feature type="region of interest" description="Disordered" evidence="7">
    <location>
        <begin position="894"/>
        <end position="934"/>
    </location>
</feature>
<dbReference type="Proteomes" id="UP000604825">
    <property type="component" value="Unassembled WGS sequence"/>
</dbReference>
<evidence type="ECO:0000256" key="1">
    <source>
        <dbReference type="ARBA" id="ARBA00004123"/>
    </source>
</evidence>
<keyword evidence="3 6" id="KW-0863">Zinc-finger</keyword>
<dbReference type="SMART" id="SM00249">
    <property type="entry name" value="PHD"/>
    <property type="match status" value="1"/>
</dbReference>
<dbReference type="CDD" id="cd04301">
    <property type="entry name" value="NAT_SF"/>
    <property type="match status" value="1"/>
</dbReference>